<dbReference type="EMBL" id="CP073767">
    <property type="protein sequence ID" value="UWZ58976.1"/>
    <property type="molecule type" value="Genomic_DNA"/>
</dbReference>
<proteinExistence type="predicted"/>
<protein>
    <submittedName>
        <fullName evidence="2">Cell wall-binding repeat-containing protein</fullName>
    </submittedName>
</protein>
<dbReference type="Pfam" id="PF04122">
    <property type="entry name" value="CW_binding_2"/>
    <property type="match status" value="3"/>
</dbReference>
<gene>
    <name evidence="2" type="ORF">Daura_24115</name>
</gene>
<dbReference type="PANTHER" id="PTHR36842:SF1">
    <property type="entry name" value="PROTEIN TOLB"/>
    <property type="match status" value="1"/>
</dbReference>
<sequence>MIIEEDVVSFALSRRAAMRGVVAAATAAVVAPAVLGRPRAARASLPGAPGRITYRKVSAVWIADADGSAARELVPSAWAGSGGWAPDGSRFVFPFNPDGPQSIRADGTNRNALTPGTTLSSNEPVYTPDGRYVVYSTYGRLLIASSSGTWSSGAPLFDAPGEPGLWDSRPAVAGDGTIVFQRHLASTAYDYETGDIYRVDGDTAVTRIIQNGWGADFAPDSTRIAFVRTYGQHRQIWIADADGGNQVQLTTEENAGSTHNQDPAWSPAGDAMLFTSYTVHGDPQVKRMDLATKTVVTVAAYGSLPTWQPVTTNVVERVWGQTALDTAVATSRYNWADHGVDDGVRGPAKAVVLSRDDVYLDALGGSALAVRKQGPLLITPPGGLHASTRAELQRILAPGGTVYLLGGTVALSAKVESQVTALGYTVVRLWGATEYDTAIAIAKEIEPRPNAVILATALQYYDALAAGAAAGANPGTVIVLTAGDTMPAATAAYLNSLNPDPNTGTRMIGVGGPGVRALLGGYQADQMPSWPDTLHYWPVFGATEFETAAAVADFFFDAPRTAAVATATTWFDALTGGAMVGANHGPLLLSAPGTLSPATLDYLSRNAASLKYATMLGGVLALKDTLVSALGDAVSAPGAYTYVQYTEHFVPQHLRARSLAGGSQERRVSTAAGMPGVVHRPPARATH</sequence>
<evidence type="ECO:0000256" key="1">
    <source>
        <dbReference type="SAM" id="MobiDB-lite"/>
    </source>
</evidence>
<dbReference type="InterPro" id="IPR006311">
    <property type="entry name" value="TAT_signal"/>
</dbReference>
<name>A0A9Q9MN70_9ACTN</name>
<dbReference type="PROSITE" id="PS51318">
    <property type="entry name" value="TAT"/>
    <property type="match status" value="1"/>
</dbReference>
<accession>A0A9Q9MN70</accession>
<dbReference type="InterPro" id="IPR007253">
    <property type="entry name" value="Cell_wall-bd_2"/>
</dbReference>
<dbReference type="KEGG" id="daur:Daura_24115"/>
<dbReference type="Proteomes" id="UP001058003">
    <property type="component" value="Chromosome"/>
</dbReference>
<organism evidence="2 3">
    <name type="scientific">Dactylosporangium aurantiacum</name>
    <dbReference type="NCBI Taxonomy" id="35754"/>
    <lineage>
        <taxon>Bacteria</taxon>
        <taxon>Bacillati</taxon>
        <taxon>Actinomycetota</taxon>
        <taxon>Actinomycetes</taxon>
        <taxon>Micromonosporales</taxon>
        <taxon>Micromonosporaceae</taxon>
        <taxon>Dactylosporangium</taxon>
    </lineage>
</organism>
<evidence type="ECO:0000313" key="3">
    <source>
        <dbReference type="Proteomes" id="UP001058003"/>
    </source>
</evidence>
<keyword evidence="3" id="KW-1185">Reference proteome</keyword>
<dbReference type="PANTHER" id="PTHR36842">
    <property type="entry name" value="PROTEIN TOLB HOMOLOG"/>
    <property type="match status" value="1"/>
</dbReference>
<evidence type="ECO:0000313" key="2">
    <source>
        <dbReference type="EMBL" id="UWZ58976.1"/>
    </source>
</evidence>
<feature type="region of interest" description="Disordered" evidence="1">
    <location>
        <begin position="660"/>
        <end position="687"/>
    </location>
</feature>
<dbReference type="AlphaFoldDB" id="A0A9Q9MN70"/>
<dbReference type="SUPFAM" id="SSF69304">
    <property type="entry name" value="Tricorn protease N-terminal domain"/>
    <property type="match status" value="1"/>
</dbReference>
<reference evidence="2" key="1">
    <citation type="submission" date="2021-04" db="EMBL/GenBank/DDBJ databases">
        <title>Dactylosporangium aurantiacum NRRL B-8018 full assembly.</title>
        <authorList>
            <person name="Hartkoorn R.C."/>
            <person name="Beaudoing E."/>
            <person name="Hot D."/>
        </authorList>
    </citation>
    <scope>NUCLEOTIDE SEQUENCE</scope>
    <source>
        <strain evidence="2">NRRL B-8018</strain>
    </source>
</reference>
<dbReference type="RefSeq" id="WP_033361915.1">
    <property type="nucleotide sequence ID" value="NZ_CP073767.1"/>
</dbReference>
<dbReference type="InterPro" id="IPR011042">
    <property type="entry name" value="6-blade_b-propeller_TolB-like"/>
</dbReference>
<dbReference type="Gene3D" id="2.120.10.30">
    <property type="entry name" value="TolB, C-terminal domain"/>
    <property type="match status" value="2"/>
</dbReference>